<name>A0A1A5YFB7_9BACL</name>
<feature type="domain" description="ABC transmembrane type-1" evidence="11">
    <location>
        <begin position="20"/>
        <end position="305"/>
    </location>
</feature>
<evidence type="ECO:0000313" key="12">
    <source>
        <dbReference type="EMBL" id="OBR64283.1"/>
    </source>
</evidence>
<dbReference type="InterPro" id="IPR011527">
    <property type="entry name" value="ABC1_TM_dom"/>
</dbReference>
<keyword evidence="2" id="KW-0813">Transport</keyword>
<dbReference type="SUPFAM" id="SSF52540">
    <property type="entry name" value="P-loop containing nucleoside triphosphate hydrolases"/>
    <property type="match status" value="1"/>
</dbReference>
<evidence type="ECO:0000256" key="6">
    <source>
        <dbReference type="ARBA" id="ARBA00022840"/>
    </source>
</evidence>
<feature type="domain" description="ABC transporter" evidence="10">
    <location>
        <begin position="339"/>
        <end position="574"/>
    </location>
</feature>
<dbReference type="GO" id="GO:0005524">
    <property type="term" value="F:ATP binding"/>
    <property type="evidence" value="ECO:0007669"/>
    <property type="project" value="UniProtKB-KW"/>
</dbReference>
<dbReference type="Gene3D" id="3.40.50.300">
    <property type="entry name" value="P-loop containing nucleotide triphosphate hydrolases"/>
    <property type="match status" value="1"/>
</dbReference>
<organism evidence="12 13">
    <name type="scientific">Paenibacillus oryzae</name>
    <dbReference type="NCBI Taxonomy" id="1844972"/>
    <lineage>
        <taxon>Bacteria</taxon>
        <taxon>Bacillati</taxon>
        <taxon>Bacillota</taxon>
        <taxon>Bacilli</taxon>
        <taxon>Bacillales</taxon>
        <taxon>Paenibacillaceae</taxon>
        <taxon>Paenibacillus</taxon>
    </lineage>
</organism>
<evidence type="ECO:0000256" key="2">
    <source>
        <dbReference type="ARBA" id="ARBA00022448"/>
    </source>
</evidence>
<evidence type="ECO:0000313" key="13">
    <source>
        <dbReference type="Proteomes" id="UP000092024"/>
    </source>
</evidence>
<dbReference type="InterPro" id="IPR039421">
    <property type="entry name" value="Type_1_exporter"/>
</dbReference>
<keyword evidence="4 9" id="KW-0812">Transmembrane</keyword>
<dbReference type="Pfam" id="PF00005">
    <property type="entry name" value="ABC_tran"/>
    <property type="match status" value="1"/>
</dbReference>
<dbReference type="GO" id="GO:0016887">
    <property type="term" value="F:ATP hydrolysis activity"/>
    <property type="evidence" value="ECO:0007669"/>
    <property type="project" value="InterPro"/>
</dbReference>
<dbReference type="CDD" id="cd18541">
    <property type="entry name" value="ABC_6TM_TmrB_like"/>
    <property type="match status" value="1"/>
</dbReference>
<accession>A0A1A5YFB7</accession>
<evidence type="ECO:0000256" key="3">
    <source>
        <dbReference type="ARBA" id="ARBA00022475"/>
    </source>
</evidence>
<dbReference type="AlphaFoldDB" id="A0A1A5YFB7"/>
<evidence type="ECO:0000256" key="7">
    <source>
        <dbReference type="ARBA" id="ARBA00022989"/>
    </source>
</evidence>
<dbReference type="STRING" id="1844972.A7K91_12210"/>
<evidence type="ECO:0000259" key="11">
    <source>
        <dbReference type="PROSITE" id="PS50929"/>
    </source>
</evidence>
<dbReference type="OrthoDB" id="9770415at2"/>
<dbReference type="GO" id="GO:0005886">
    <property type="term" value="C:plasma membrane"/>
    <property type="evidence" value="ECO:0007669"/>
    <property type="project" value="UniProtKB-SubCell"/>
</dbReference>
<keyword evidence="8 9" id="KW-0472">Membrane</keyword>
<dbReference type="PROSITE" id="PS50929">
    <property type="entry name" value="ABC_TM1F"/>
    <property type="match status" value="1"/>
</dbReference>
<sequence length="591" mass="64946">MENNPRLLVHFFRQAWPVYALSLSLHFIANLIHVYYPRVLGQFADMLQLGELTRSLVLDYSLLLLLIGIGHVVFSGTAMYLVMYVGRRFESILRGKLFRHFTGMSERFYSSNGVGKLLSYFMNDVSAVRESIAMGFNATSNAVMLFAAALVMMITSGIPLYLIAACIAPMLLIPFIVVKLGPVIRTRSREVQESLGAMTDMAEEQFGGIRVTKKFAVEPIMKGRFGRAVDQITANQLRLVKVSSFFHALIPLLGTLALVIALALGGYLAINGGLSLGSFVALTLYVRMLMNPLQQIGNVVNSIQRSRASLQRLNELLSQSPDIVETEGAVTVDLAKADITLNHLTFAYQPEGRPVLKNIQLSVAAGTTLGIVGKTGSGKTTLMKLLLRTYDPPPGSIAYGGVDVRDMALENLREGIAYVPQDGFLFSTTIGENIAFYRRDAESGRVEEAARQASIFQQIAELPDRFQSKLGERGLTLSGGQRQRTSLARGLIKKAPIMILDDSVSAVDAVTERKILSSIAKERKGKTTIIIAHRISAVKHADLIIVLDEGAIVQQGTHDELLSKDGFYRELYAIQEGGMRHGSQMGEWRET</sequence>
<comment type="caution">
    <text evidence="12">The sequence shown here is derived from an EMBL/GenBank/DDBJ whole genome shotgun (WGS) entry which is preliminary data.</text>
</comment>
<dbReference type="Gene3D" id="1.20.1560.10">
    <property type="entry name" value="ABC transporter type 1, transmembrane domain"/>
    <property type="match status" value="1"/>
</dbReference>
<dbReference type="InterPro" id="IPR027417">
    <property type="entry name" value="P-loop_NTPase"/>
</dbReference>
<dbReference type="Pfam" id="PF00664">
    <property type="entry name" value="ABC_membrane"/>
    <property type="match status" value="1"/>
</dbReference>
<dbReference type="InterPro" id="IPR036640">
    <property type="entry name" value="ABC1_TM_sf"/>
</dbReference>
<evidence type="ECO:0000256" key="9">
    <source>
        <dbReference type="SAM" id="Phobius"/>
    </source>
</evidence>
<feature type="transmembrane region" description="Helical" evidence="9">
    <location>
        <begin position="16"/>
        <end position="36"/>
    </location>
</feature>
<keyword evidence="5" id="KW-0547">Nucleotide-binding</keyword>
<evidence type="ECO:0000256" key="8">
    <source>
        <dbReference type="ARBA" id="ARBA00023136"/>
    </source>
</evidence>
<feature type="transmembrane region" description="Helical" evidence="9">
    <location>
        <begin position="132"/>
        <end position="154"/>
    </location>
</feature>
<reference evidence="12 13" key="1">
    <citation type="submission" date="2016-05" db="EMBL/GenBank/DDBJ databases">
        <title>Paenibacillus oryzae. sp. nov., isolated from the rice root.</title>
        <authorList>
            <person name="Zhang J."/>
            <person name="Zhang X."/>
        </authorList>
    </citation>
    <scope>NUCLEOTIDE SEQUENCE [LARGE SCALE GENOMIC DNA]</scope>
    <source>
        <strain evidence="12 13">1DrF-4</strain>
    </source>
</reference>
<protein>
    <submittedName>
        <fullName evidence="12">ABC transporter</fullName>
    </submittedName>
</protein>
<evidence type="ECO:0000259" key="10">
    <source>
        <dbReference type="PROSITE" id="PS50893"/>
    </source>
</evidence>
<dbReference type="SUPFAM" id="SSF90123">
    <property type="entry name" value="ABC transporter transmembrane region"/>
    <property type="match status" value="1"/>
</dbReference>
<dbReference type="GO" id="GO:0015421">
    <property type="term" value="F:ABC-type oligopeptide transporter activity"/>
    <property type="evidence" value="ECO:0007669"/>
    <property type="project" value="TreeGrafter"/>
</dbReference>
<dbReference type="Proteomes" id="UP000092024">
    <property type="component" value="Unassembled WGS sequence"/>
</dbReference>
<feature type="transmembrane region" description="Helical" evidence="9">
    <location>
        <begin position="62"/>
        <end position="86"/>
    </location>
</feature>
<gene>
    <name evidence="12" type="ORF">A7K91_12210</name>
</gene>
<feature type="transmembrane region" description="Helical" evidence="9">
    <location>
        <begin position="245"/>
        <end position="262"/>
    </location>
</feature>
<dbReference type="InterPro" id="IPR003439">
    <property type="entry name" value="ABC_transporter-like_ATP-bd"/>
</dbReference>
<dbReference type="PANTHER" id="PTHR43394:SF1">
    <property type="entry name" value="ATP-BINDING CASSETTE SUB-FAMILY B MEMBER 10, MITOCHONDRIAL"/>
    <property type="match status" value="1"/>
</dbReference>
<keyword evidence="3" id="KW-1003">Cell membrane</keyword>
<dbReference type="EMBL" id="LYPA01000065">
    <property type="protein sequence ID" value="OBR64283.1"/>
    <property type="molecule type" value="Genomic_DNA"/>
</dbReference>
<proteinExistence type="predicted"/>
<feature type="transmembrane region" description="Helical" evidence="9">
    <location>
        <begin position="160"/>
        <end position="180"/>
    </location>
</feature>
<comment type="subcellular location">
    <subcellularLocation>
        <location evidence="1">Cell membrane</location>
        <topology evidence="1">Multi-pass membrane protein</topology>
    </subcellularLocation>
</comment>
<evidence type="ECO:0000256" key="5">
    <source>
        <dbReference type="ARBA" id="ARBA00022741"/>
    </source>
</evidence>
<dbReference type="PANTHER" id="PTHR43394">
    <property type="entry name" value="ATP-DEPENDENT PERMEASE MDL1, MITOCHONDRIAL"/>
    <property type="match status" value="1"/>
</dbReference>
<evidence type="ECO:0000256" key="1">
    <source>
        <dbReference type="ARBA" id="ARBA00004651"/>
    </source>
</evidence>
<dbReference type="FunFam" id="3.40.50.300:FF:000221">
    <property type="entry name" value="Multidrug ABC transporter ATP-binding protein"/>
    <property type="match status" value="1"/>
</dbReference>
<dbReference type="PROSITE" id="PS50893">
    <property type="entry name" value="ABC_TRANSPORTER_2"/>
    <property type="match status" value="1"/>
</dbReference>
<evidence type="ECO:0000256" key="4">
    <source>
        <dbReference type="ARBA" id="ARBA00022692"/>
    </source>
</evidence>
<dbReference type="InterPro" id="IPR003593">
    <property type="entry name" value="AAA+_ATPase"/>
</dbReference>
<keyword evidence="6" id="KW-0067">ATP-binding</keyword>
<keyword evidence="13" id="KW-1185">Reference proteome</keyword>
<keyword evidence="7 9" id="KW-1133">Transmembrane helix</keyword>
<dbReference type="SMART" id="SM00382">
    <property type="entry name" value="AAA"/>
    <property type="match status" value="1"/>
</dbReference>